<comment type="caution">
    <text evidence="2">The sequence shown here is derived from an EMBL/GenBank/DDBJ whole genome shotgun (WGS) entry which is preliminary data.</text>
</comment>
<dbReference type="RefSeq" id="WP_305936096.1">
    <property type="nucleotide sequence ID" value="NZ_JAVAJI010000028.1"/>
</dbReference>
<dbReference type="EMBL" id="JAVAJI010000028">
    <property type="protein sequence ID" value="MDP4545900.1"/>
    <property type="molecule type" value="Genomic_DNA"/>
</dbReference>
<evidence type="ECO:0000259" key="1">
    <source>
        <dbReference type="Pfam" id="PF06223"/>
    </source>
</evidence>
<dbReference type="InterPro" id="IPR009350">
    <property type="entry name" value="Phage_tail_T"/>
</dbReference>
<evidence type="ECO:0000313" key="2">
    <source>
        <dbReference type="EMBL" id="MDP4545900.1"/>
    </source>
</evidence>
<organism evidence="2 3">
    <name type="scientific">Psychrobacter faecalis</name>
    <dbReference type="NCBI Taxonomy" id="180588"/>
    <lineage>
        <taxon>Bacteria</taxon>
        <taxon>Pseudomonadati</taxon>
        <taxon>Pseudomonadota</taxon>
        <taxon>Gammaproteobacteria</taxon>
        <taxon>Moraxellales</taxon>
        <taxon>Moraxellaceae</taxon>
        <taxon>Psychrobacter</taxon>
    </lineage>
</organism>
<sequence>MSKSVAWIDDNITSKELTEWQAFYEYVEPFGGKFFDIQFATLRKQNYGGEEKPELKEFMLFDYSMQTPEQKEQQRIQVAKQQAQAQAAALKDFLKSKVNPQNNHN</sequence>
<feature type="domain" description="Minor tail T" evidence="1">
    <location>
        <begin position="13"/>
        <end position="88"/>
    </location>
</feature>
<keyword evidence="3" id="KW-1185">Reference proteome</keyword>
<accession>A0ABT9HJF0</accession>
<proteinExistence type="predicted"/>
<protein>
    <recommendedName>
        <fullName evidence="1">Minor tail T domain-containing protein</fullName>
    </recommendedName>
</protein>
<dbReference type="Pfam" id="PF06223">
    <property type="entry name" value="Phage_tail_T"/>
    <property type="match status" value="1"/>
</dbReference>
<dbReference type="Proteomes" id="UP001228171">
    <property type="component" value="Unassembled WGS sequence"/>
</dbReference>
<reference evidence="2 3" key="1">
    <citation type="submission" date="2023-08" db="EMBL/GenBank/DDBJ databases">
        <authorList>
            <person name="Kumar R."/>
        </authorList>
    </citation>
    <scope>NUCLEOTIDE SEQUENCE [LARGE SCALE GENOMIC DNA]</scope>
    <source>
        <strain evidence="2 3">LUR13</strain>
    </source>
</reference>
<gene>
    <name evidence="2" type="ORF">Q8P09_12520</name>
</gene>
<evidence type="ECO:0000313" key="3">
    <source>
        <dbReference type="Proteomes" id="UP001228171"/>
    </source>
</evidence>
<name>A0ABT9HJF0_9GAMM</name>